<dbReference type="InterPro" id="IPR005843">
    <property type="entry name" value="A-D-PHexomutase_C"/>
</dbReference>
<feature type="domain" description="Phosphoacetylglucosamine mutase AMG1" evidence="20">
    <location>
        <begin position="231"/>
        <end position="333"/>
    </location>
</feature>
<comment type="cofactor">
    <cofactor evidence="13 16">
        <name>Mg(2+)</name>
        <dbReference type="ChEBI" id="CHEBI:18420"/>
    </cofactor>
    <text evidence="13 16">Binds 1 Mg(2+) ion per subunit.</text>
</comment>
<keyword evidence="6 13" id="KW-0479">Metal-binding</keyword>
<dbReference type="InterPro" id="IPR016657">
    <property type="entry name" value="PAGM"/>
</dbReference>
<comment type="catalytic activity">
    <reaction evidence="1 13">
        <text>N-acetyl-alpha-D-glucosamine 1-phosphate = N-acetyl-D-glucosamine 6-phosphate</text>
        <dbReference type="Rhea" id="RHEA:23804"/>
        <dbReference type="ChEBI" id="CHEBI:57513"/>
        <dbReference type="ChEBI" id="CHEBI:57776"/>
        <dbReference type="EC" id="5.4.2.3"/>
    </reaction>
</comment>
<feature type="domain" description="Alpha-D-phosphohexomutase alpha/beta/alpha" evidence="18">
    <location>
        <begin position="170"/>
        <end position="222"/>
    </location>
</feature>
<evidence type="ECO:0000256" key="3">
    <source>
        <dbReference type="ARBA" id="ARBA00010231"/>
    </source>
</evidence>
<dbReference type="CDD" id="cd03086">
    <property type="entry name" value="PGM3"/>
    <property type="match status" value="1"/>
</dbReference>
<dbReference type="InterPro" id="IPR049023">
    <property type="entry name" value="AMG1_II"/>
</dbReference>
<dbReference type="PANTHER" id="PTHR45955:SF1">
    <property type="entry name" value="PHOSPHOACETYLGLUCOSAMINE MUTASE"/>
    <property type="match status" value="1"/>
</dbReference>
<feature type="active site" description="Phosphoserine intermediate" evidence="14">
    <location>
        <position position="116"/>
    </location>
</feature>
<evidence type="ECO:0000256" key="7">
    <source>
        <dbReference type="ARBA" id="ARBA00022842"/>
    </source>
</evidence>
<evidence type="ECO:0000256" key="4">
    <source>
        <dbReference type="ARBA" id="ARBA00012731"/>
    </source>
</evidence>
<feature type="binding site" description="via phosphate group" evidence="16">
    <location>
        <position position="116"/>
    </location>
    <ligand>
        <name>Mg(2+)</name>
        <dbReference type="ChEBI" id="CHEBI:18420"/>
    </ligand>
</feature>
<evidence type="ECO:0000259" key="18">
    <source>
        <dbReference type="Pfam" id="PF02878"/>
    </source>
</evidence>
<evidence type="ECO:0000256" key="1">
    <source>
        <dbReference type="ARBA" id="ARBA00000558"/>
    </source>
</evidence>
<keyword evidence="9 13" id="KW-0413">Isomerase</keyword>
<dbReference type="SUPFAM" id="SSF55957">
    <property type="entry name" value="Phosphoglucomutase, C-terminal domain"/>
    <property type="match status" value="1"/>
</dbReference>
<dbReference type="Pfam" id="PF21404">
    <property type="entry name" value="AMG1_III"/>
    <property type="match status" value="1"/>
</dbReference>
<dbReference type="InterPro" id="IPR005844">
    <property type="entry name" value="A-D-PHexomutase_a/b/a-I"/>
</dbReference>
<feature type="domain" description="Alpha-D-phosphohexomutase alpha/beta/alpha" evidence="18">
    <location>
        <begin position="105"/>
        <end position="150"/>
    </location>
</feature>
<sequence length="591" mass="65049">MLTCHSRLKYPKAGDSILQRGRVPASGRFPEFHHSSTSFPGKVKLLPVDMQNNIKLICAVSKSKFRKKHSKFIQYGTAGFRTKGEDLEHVLFRMGVLAVLRSKFKKATIGAMITASHNPEEDNGVKLVDPMGEMLESSWESIATKLANIDDEDIETELNTIIKQENIDENQPANVFFARDTRPSSEHLANALEEGICAAGGNSQNFGLLTTPQLHYMVRCINTNNNYGQPTEAGYFKKITTAFRTLYKQENKNYKASLVIDAANGIGAIQAKLLNTHLKDLIQIEVKNDGTSGRLNHDCGADYVKVQQKSPQGIDMEPGTRHLSFDGDADRIVYYFADKDNTFHLLDGDKIATLVAGYLKNLMSESGLTLNLGLVQTAYANGSSTDYITNKLQVPVACVSTGVKHLHHKALEFDIGVYFEANGHGTVLFSDKANQIISNATKDTSKTEAQRKSASCLLTVIDLINQTVGDAISDMLLVELVLSTQDWDAEQWNQAYIDLPNRQLKVKVKDRSVIQTTNAERKTTAPVGLQEAIDKLVSGYLKGRSFVRPSGTEDIVRVYAEADTRANADKLAAEVGAVVYDLAGGQGERPL</sequence>
<keyword evidence="5" id="KW-0597">Phosphoprotein</keyword>
<dbReference type="FunFam" id="3.30.310.50:FF:000003">
    <property type="entry name" value="Phosphoacetylglucosamine mutase"/>
    <property type="match status" value="1"/>
</dbReference>
<dbReference type="PIRSF" id="PIRSF016408">
    <property type="entry name" value="PAGM"/>
    <property type="match status" value="1"/>
</dbReference>
<dbReference type="InterPro" id="IPR016055">
    <property type="entry name" value="A-D-PHexomutase_a/b/a-I/II/III"/>
</dbReference>
<dbReference type="FunFam" id="3.40.120.10:FF:000019">
    <property type="entry name" value="Phosphoacetylglucosamine mutase"/>
    <property type="match status" value="1"/>
</dbReference>
<proteinExistence type="inferred from homology"/>
<dbReference type="SUPFAM" id="SSF53738">
    <property type="entry name" value="Phosphoglucomutase, first 3 domains"/>
    <property type="match status" value="3"/>
</dbReference>
<protein>
    <recommendedName>
        <fullName evidence="12 13">Phosphoacetylglucosamine mutase</fullName>
        <shortName evidence="13">PAGM</shortName>
        <ecNumber evidence="4 13">5.4.2.3</ecNumber>
    </recommendedName>
    <alternativeName>
        <fullName evidence="13">Acetylglucosamine phosphomutase</fullName>
    </alternativeName>
    <alternativeName>
        <fullName evidence="13">N-acetylglucosamine-phosphate mutase</fullName>
    </alternativeName>
</protein>
<dbReference type="PANTHER" id="PTHR45955">
    <property type="entry name" value="PHOSPHOACETYLGLUCOSAMINE MUTASE"/>
    <property type="match status" value="1"/>
</dbReference>
<dbReference type="GO" id="GO:0005975">
    <property type="term" value="P:carbohydrate metabolic process"/>
    <property type="evidence" value="ECO:0007669"/>
    <property type="project" value="InterPro"/>
</dbReference>
<evidence type="ECO:0000259" key="17">
    <source>
        <dbReference type="Pfam" id="PF00408"/>
    </source>
</evidence>
<dbReference type="GO" id="GO:0004610">
    <property type="term" value="F:phosphoacetylglucosamine mutase activity"/>
    <property type="evidence" value="ECO:0007669"/>
    <property type="project" value="UniProtKB-UniRule"/>
</dbReference>
<dbReference type="Pfam" id="PF02878">
    <property type="entry name" value="PGM_PMM_I"/>
    <property type="match status" value="2"/>
</dbReference>
<accession>A0A8B6DE11</accession>
<dbReference type="InterPro" id="IPR036900">
    <property type="entry name" value="A-D-PHexomutase_C_sf"/>
</dbReference>
<dbReference type="FunFam" id="3.40.120.10:FF:000013">
    <property type="entry name" value="Phosphoacetylglucosamine mutase"/>
    <property type="match status" value="1"/>
</dbReference>
<dbReference type="AlphaFoldDB" id="A0A8B6DE11"/>
<dbReference type="Pfam" id="PF21405">
    <property type="entry name" value="AMG1_II"/>
    <property type="match status" value="1"/>
</dbReference>
<evidence type="ECO:0000259" key="20">
    <source>
        <dbReference type="Pfam" id="PF21405"/>
    </source>
</evidence>
<dbReference type="Gene3D" id="3.40.120.10">
    <property type="entry name" value="Alpha-D-Glucose-1,6-Bisphosphate, subunit A, domain 3"/>
    <property type="match status" value="3"/>
</dbReference>
<dbReference type="OrthoDB" id="1928at2759"/>
<dbReference type="EMBL" id="UYJE01003212">
    <property type="protein sequence ID" value="VDI17451.1"/>
    <property type="molecule type" value="Genomic_DNA"/>
</dbReference>
<reference evidence="21" key="1">
    <citation type="submission" date="2018-11" db="EMBL/GenBank/DDBJ databases">
        <authorList>
            <person name="Alioto T."/>
            <person name="Alioto T."/>
        </authorList>
    </citation>
    <scope>NUCLEOTIDE SEQUENCE</scope>
</reference>
<keyword evidence="10" id="KW-0119">Carbohydrate metabolism</keyword>
<evidence type="ECO:0000256" key="6">
    <source>
        <dbReference type="ARBA" id="ARBA00022723"/>
    </source>
</evidence>
<dbReference type="Gene3D" id="3.30.310.50">
    <property type="entry name" value="Alpha-D-phosphohexomutase, C-terminal domain"/>
    <property type="match status" value="1"/>
</dbReference>
<evidence type="ECO:0000256" key="13">
    <source>
        <dbReference type="PIRNR" id="PIRNR016408"/>
    </source>
</evidence>
<evidence type="ECO:0000256" key="10">
    <source>
        <dbReference type="ARBA" id="ARBA00023277"/>
    </source>
</evidence>
<comment type="pathway">
    <text evidence="2 13">Nucleotide-sugar biosynthesis; UDP-N-acetyl-alpha-D-glucosamine biosynthesis; N-acetyl-alpha-D-glucosamine 1-phosphate from alpha-D-glucosamine 6-phosphate (route I): step 2/2.</text>
</comment>
<dbReference type="EC" id="5.4.2.3" evidence="4 13"/>
<feature type="domain" description="Phosphoacetylglucosamine mutase AMG1" evidence="19">
    <location>
        <begin position="347"/>
        <end position="487"/>
    </location>
</feature>
<name>A0A8B6DE11_MYTGA</name>
<dbReference type="GO" id="GO:0046872">
    <property type="term" value="F:metal ion binding"/>
    <property type="evidence" value="ECO:0007669"/>
    <property type="project" value="UniProtKB-KW"/>
</dbReference>
<feature type="domain" description="Alpha-D-phosphohexomutase C-terminal" evidence="17">
    <location>
        <begin position="534"/>
        <end position="575"/>
    </location>
</feature>
<feature type="binding site" evidence="16">
    <location>
        <position position="328"/>
    </location>
    <ligand>
        <name>Mg(2+)</name>
        <dbReference type="ChEBI" id="CHEBI:18420"/>
    </ligand>
</feature>
<comment type="caution">
    <text evidence="21">The sequence shown here is derived from an EMBL/GenBank/DDBJ whole genome shotgun (WGS) entry which is preliminary data.</text>
</comment>
<comment type="function">
    <text evidence="11 13">Catalyzes the conversion of GlcNAc-6-P into GlcNAc-1-P during the synthesis of uridine diphosphate/UDP-GlcNAc, a sugar nucleotide critical to multiple glycosylation pathways including protein N- and O-glycosylation.</text>
</comment>
<feature type="binding site" evidence="16">
    <location>
        <position position="326"/>
    </location>
    <ligand>
        <name>Mg(2+)</name>
        <dbReference type="ChEBI" id="CHEBI:18420"/>
    </ligand>
</feature>
<evidence type="ECO:0000256" key="12">
    <source>
        <dbReference type="ARBA" id="ARBA00070218"/>
    </source>
</evidence>
<feature type="binding site" evidence="15">
    <location>
        <begin position="420"/>
        <end position="422"/>
    </location>
    <ligand>
        <name>substrate</name>
    </ligand>
</feature>
<organism evidence="21 22">
    <name type="scientific">Mytilus galloprovincialis</name>
    <name type="common">Mediterranean mussel</name>
    <dbReference type="NCBI Taxonomy" id="29158"/>
    <lineage>
        <taxon>Eukaryota</taxon>
        <taxon>Metazoa</taxon>
        <taxon>Spiralia</taxon>
        <taxon>Lophotrochozoa</taxon>
        <taxon>Mollusca</taxon>
        <taxon>Bivalvia</taxon>
        <taxon>Autobranchia</taxon>
        <taxon>Pteriomorphia</taxon>
        <taxon>Mytilida</taxon>
        <taxon>Mytiloidea</taxon>
        <taxon>Mytilidae</taxon>
        <taxon>Mytilinae</taxon>
        <taxon>Mytilus</taxon>
    </lineage>
</organism>
<evidence type="ECO:0000313" key="22">
    <source>
        <dbReference type="Proteomes" id="UP000596742"/>
    </source>
</evidence>
<dbReference type="UniPathway" id="UPA00113">
    <property type="reaction ID" value="UER00530"/>
</dbReference>
<evidence type="ECO:0000256" key="2">
    <source>
        <dbReference type="ARBA" id="ARBA00004865"/>
    </source>
</evidence>
<dbReference type="InterPro" id="IPR049022">
    <property type="entry name" value="AMG1_III"/>
</dbReference>
<evidence type="ECO:0000256" key="9">
    <source>
        <dbReference type="ARBA" id="ARBA00023235"/>
    </source>
</evidence>
<feature type="binding site" evidence="15">
    <location>
        <position position="557"/>
    </location>
    <ligand>
        <name>substrate</name>
    </ligand>
</feature>
<feature type="binding site" evidence="16">
    <location>
        <position position="330"/>
    </location>
    <ligand>
        <name>Mg(2+)</name>
        <dbReference type="ChEBI" id="CHEBI:18420"/>
    </ligand>
</feature>
<evidence type="ECO:0000256" key="14">
    <source>
        <dbReference type="PIRSR" id="PIRSR016408-1"/>
    </source>
</evidence>
<dbReference type="FunFam" id="3.40.120.10:FF:000015">
    <property type="entry name" value="Phosphoacetylglucosamine mutase"/>
    <property type="match status" value="1"/>
</dbReference>
<evidence type="ECO:0000259" key="19">
    <source>
        <dbReference type="Pfam" id="PF21404"/>
    </source>
</evidence>
<keyword evidence="8" id="KW-0007">Acetylation</keyword>
<gene>
    <name evidence="21" type="ORF">MGAL_10B002635</name>
</gene>
<keyword evidence="22" id="KW-1185">Reference proteome</keyword>
<evidence type="ECO:0000313" key="21">
    <source>
        <dbReference type="EMBL" id="VDI17451.1"/>
    </source>
</evidence>
<dbReference type="Pfam" id="PF00408">
    <property type="entry name" value="PGM_PMM_IV"/>
    <property type="match status" value="1"/>
</dbReference>
<evidence type="ECO:0000256" key="5">
    <source>
        <dbReference type="ARBA" id="ARBA00022553"/>
    </source>
</evidence>
<evidence type="ECO:0000256" key="11">
    <source>
        <dbReference type="ARBA" id="ARBA00060228"/>
    </source>
</evidence>
<keyword evidence="7 13" id="KW-0460">Magnesium</keyword>
<comment type="similarity">
    <text evidence="3 13">Belongs to the phosphohexose mutase family.</text>
</comment>
<evidence type="ECO:0000256" key="8">
    <source>
        <dbReference type="ARBA" id="ARBA00022990"/>
    </source>
</evidence>
<evidence type="ECO:0000256" key="15">
    <source>
        <dbReference type="PIRSR" id="PIRSR016408-2"/>
    </source>
</evidence>
<dbReference type="GO" id="GO:0006048">
    <property type="term" value="P:UDP-N-acetylglucosamine biosynthetic process"/>
    <property type="evidence" value="ECO:0007669"/>
    <property type="project" value="UniProtKB-UniRule"/>
</dbReference>
<feature type="binding site" evidence="15">
    <location>
        <begin position="548"/>
        <end position="552"/>
    </location>
    <ligand>
        <name>substrate</name>
    </ligand>
</feature>
<dbReference type="Proteomes" id="UP000596742">
    <property type="component" value="Unassembled WGS sequence"/>
</dbReference>
<evidence type="ECO:0000256" key="16">
    <source>
        <dbReference type="PIRSR" id="PIRSR016408-3"/>
    </source>
</evidence>